<dbReference type="GO" id="GO:0004713">
    <property type="term" value="F:protein tyrosine kinase activity"/>
    <property type="evidence" value="ECO:0007669"/>
    <property type="project" value="TreeGrafter"/>
</dbReference>
<dbReference type="PANTHER" id="PTHR32309">
    <property type="entry name" value="TYROSINE-PROTEIN KINASE"/>
    <property type="match status" value="1"/>
</dbReference>
<evidence type="ECO:0000256" key="7">
    <source>
        <dbReference type="SAM" id="Phobius"/>
    </source>
</evidence>
<sequence>MEEKEIYLEKEIHLRDYFRILRKRKYTVYTFFIITVALVVLHTYTATPLYQSTAKILVEKGEQNVLLTSYGYVQYDPEFMETQIQIIRSTPVAKKVVKSLNLVETYDSFFKDLEDRITFDSLVASVKDWAKDLYSTAITLAGIVRTDSEAESDLALEDPMPKDEIIARSIASGITIEPVTDSRILDIGFTSSNPVLARMIVNSVAKAYIEKTLEMKMELSGYTIKWMTEKADEERSRLRQSEMALQQYMKAQDIVTTENRLAMTPQRMNDLNTKLTQAETRRKELEAVYRKVKRLAGNYDAVESVQM</sequence>
<dbReference type="AlphaFoldDB" id="A0A0F8Y159"/>
<evidence type="ECO:0000256" key="1">
    <source>
        <dbReference type="ARBA" id="ARBA00004651"/>
    </source>
</evidence>
<name>A0A0F8Y159_9ZZZZ</name>
<comment type="subcellular location">
    <subcellularLocation>
        <location evidence="1">Cell membrane</location>
        <topology evidence="1">Multi-pass membrane protein</topology>
    </subcellularLocation>
</comment>
<keyword evidence="6" id="KW-0175">Coiled coil</keyword>
<dbReference type="InterPro" id="IPR050445">
    <property type="entry name" value="Bact_polysacc_biosynth/exp"/>
</dbReference>
<evidence type="ECO:0000313" key="9">
    <source>
        <dbReference type="EMBL" id="KKK74998.1"/>
    </source>
</evidence>
<dbReference type="Pfam" id="PF02706">
    <property type="entry name" value="Wzz"/>
    <property type="match status" value="1"/>
</dbReference>
<evidence type="ECO:0000256" key="3">
    <source>
        <dbReference type="ARBA" id="ARBA00022692"/>
    </source>
</evidence>
<keyword evidence="3 7" id="KW-0812">Transmembrane</keyword>
<reference evidence="9" key="1">
    <citation type="journal article" date="2015" name="Nature">
        <title>Complex archaea that bridge the gap between prokaryotes and eukaryotes.</title>
        <authorList>
            <person name="Spang A."/>
            <person name="Saw J.H."/>
            <person name="Jorgensen S.L."/>
            <person name="Zaremba-Niedzwiedzka K."/>
            <person name="Martijn J."/>
            <person name="Lind A.E."/>
            <person name="van Eijk R."/>
            <person name="Schleper C."/>
            <person name="Guy L."/>
            <person name="Ettema T.J."/>
        </authorList>
    </citation>
    <scope>NUCLEOTIDE SEQUENCE</scope>
</reference>
<organism evidence="9">
    <name type="scientific">marine sediment metagenome</name>
    <dbReference type="NCBI Taxonomy" id="412755"/>
    <lineage>
        <taxon>unclassified sequences</taxon>
        <taxon>metagenomes</taxon>
        <taxon>ecological metagenomes</taxon>
    </lineage>
</organism>
<feature type="domain" description="Polysaccharide chain length determinant N-terminal" evidence="8">
    <location>
        <begin position="11"/>
        <end position="100"/>
    </location>
</feature>
<dbReference type="GO" id="GO:0005886">
    <property type="term" value="C:plasma membrane"/>
    <property type="evidence" value="ECO:0007669"/>
    <property type="project" value="UniProtKB-SubCell"/>
</dbReference>
<evidence type="ECO:0000256" key="4">
    <source>
        <dbReference type="ARBA" id="ARBA00022989"/>
    </source>
</evidence>
<protein>
    <recommendedName>
        <fullName evidence="8">Polysaccharide chain length determinant N-terminal domain-containing protein</fullName>
    </recommendedName>
</protein>
<evidence type="ECO:0000256" key="5">
    <source>
        <dbReference type="ARBA" id="ARBA00023136"/>
    </source>
</evidence>
<evidence type="ECO:0000256" key="2">
    <source>
        <dbReference type="ARBA" id="ARBA00022475"/>
    </source>
</evidence>
<feature type="coiled-coil region" evidence="6">
    <location>
        <begin position="231"/>
        <end position="295"/>
    </location>
</feature>
<gene>
    <name evidence="9" type="ORF">LCGC14_2878140</name>
</gene>
<evidence type="ECO:0000256" key="6">
    <source>
        <dbReference type="SAM" id="Coils"/>
    </source>
</evidence>
<keyword evidence="4 7" id="KW-1133">Transmembrane helix</keyword>
<evidence type="ECO:0000259" key="8">
    <source>
        <dbReference type="Pfam" id="PF02706"/>
    </source>
</evidence>
<feature type="transmembrane region" description="Helical" evidence="7">
    <location>
        <begin position="26"/>
        <end position="44"/>
    </location>
</feature>
<dbReference type="PANTHER" id="PTHR32309:SF13">
    <property type="entry name" value="FERRIC ENTEROBACTIN TRANSPORT PROTEIN FEPE"/>
    <property type="match status" value="1"/>
</dbReference>
<keyword evidence="5 7" id="KW-0472">Membrane</keyword>
<feature type="non-terminal residue" evidence="9">
    <location>
        <position position="307"/>
    </location>
</feature>
<accession>A0A0F8Y159</accession>
<comment type="caution">
    <text evidence="9">The sequence shown here is derived from an EMBL/GenBank/DDBJ whole genome shotgun (WGS) entry which is preliminary data.</text>
</comment>
<dbReference type="InterPro" id="IPR003856">
    <property type="entry name" value="LPS_length_determ_N"/>
</dbReference>
<proteinExistence type="predicted"/>
<dbReference type="EMBL" id="LAZR01056060">
    <property type="protein sequence ID" value="KKK74998.1"/>
    <property type="molecule type" value="Genomic_DNA"/>
</dbReference>
<keyword evidence="2" id="KW-1003">Cell membrane</keyword>